<dbReference type="KEGG" id="ftj:FTUN_0981"/>
<dbReference type="Proteomes" id="UP000503447">
    <property type="component" value="Chromosome"/>
</dbReference>
<evidence type="ECO:0008006" key="4">
    <source>
        <dbReference type="Google" id="ProtNLM"/>
    </source>
</evidence>
<protein>
    <recommendedName>
        <fullName evidence="4">DUF4350 domain-containing protein</fullName>
    </recommendedName>
</protein>
<name>A0A6M5YHD6_9BACT</name>
<reference evidence="3" key="1">
    <citation type="submission" date="2020-05" db="EMBL/GenBank/DDBJ databases">
        <title>Frigoriglobus tundricola gen. nov., sp. nov., a psychrotolerant cellulolytic planctomycete of the family Gemmataceae with two divergent copies of 16S rRNA gene.</title>
        <authorList>
            <person name="Kulichevskaya I.S."/>
            <person name="Ivanova A.A."/>
            <person name="Naumoff D.G."/>
            <person name="Beletsky A.V."/>
            <person name="Rijpstra W.I.C."/>
            <person name="Sinninghe Damste J.S."/>
            <person name="Mardanov A.V."/>
            <person name="Ravin N.V."/>
            <person name="Dedysh S.N."/>
        </authorList>
    </citation>
    <scope>NUCLEOTIDE SEQUENCE [LARGE SCALE GENOMIC DNA]</scope>
    <source>
        <strain evidence="3">PL17</strain>
    </source>
</reference>
<proteinExistence type="predicted"/>
<organism evidence="2 3">
    <name type="scientific">Frigoriglobus tundricola</name>
    <dbReference type="NCBI Taxonomy" id="2774151"/>
    <lineage>
        <taxon>Bacteria</taxon>
        <taxon>Pseudomonadati</taxon>
        <taxon>Planctomycetota</taxon>
        <taxon>Planctomycetia</taxon>
        <taxon>Gemmatales</taxon>
        <taxon>Gemmataceae</taxon>
        <taxon>Frigoriglobus</taxon>
    </lineage>
</organism>
<evidence type="ECO:0000313" key="2">
    <source>
        <dbReference type="EMBL" id="QJW93475.1"/>
    </source>
</evidence>
<dbReference type="RefSeq" id="WP_171469658.1">
    <property type="nucleotide sequence ID" value="NZ_CP053452.2"/>
</dbReference>
<dbReference type="AlphaFoldDB" id="A0A6M5YHD6"/>
<evidence type="ECO:0000256" key="1">
    <source>
        <dbReference type="SAM" id="SignalP"/>
    </source>
</evidence>
<keyword evidence="1" id="KW-0732">Signal</keyword>
<gene>
    <name evidence="2" type="ORF">FTUN_0981</name>
</gene>
<evidence type="ECO:0000313" key="3">
    <source>
        <dbReference type="Proteomes" id="UP000503447"/>
    </source>
</evidence>
<dbReference type="EMBL" id="CP053452">
    <property type="protein sequence ID" value="QJW93475.1"/>
    <property type="molecule type" value="Genomic_DNA"/>
</dbReference>
<keyword evidence="3" id="KW-1185">Reference proteome</keyword>
<feature type="signal peptide" evidence="1">
    <location>
        <begin position="1"/>
        <end position="22"/>
    </location>
</feature>
<sequence length="522" mass="56854">MKRLTRGLAAVALLAAVLGPGAAPTARAQLRGFPEPPQPPPVPVPGGGTELFRALLAREGIQPVRAGELNNARTLNTDLIVIVIGSPGVDFQPLPQPLAWVRFALQVDGAALVASDSRVALHATSTNAPAWDNVTAQFSGGAVTADNQNDVHHNQAECPYVVPVSPDELKNRPLDPGRVWGVFRGLTRLATNQPTFIEEPLKYRAEFQYPLARLPRSTTPKGQRLRAPLFAVGGDGEDQIGGAPGYAFLALADSSVFINQMLLEEGTDNLKFALRTIEYLQGPGQSRKRCLFFENGRVIEKFDTLNAAVAKPRPKLPPEAMPNLGPLFGKNQEAIVKGVDKFADQLQTHDWLHQTKVGPSGSDQERASVARWIEAAVVLGAVAITLLLLRRSLLARHPLDVPPAPVTGAGAAATGPPGVFDRRQRELVRRNNLYEPVRNLMREFFAAAGAPPHPGPRLPPLEISDAVRKPGSLSQALRDMWRIAYGPPSHISAQRWFELEPYFDRLRQAHADGKWRFLTDET</sequence>
<feature type="chain" id="PRO_5026819486" description="DUF4350 domain-containing protein" evidence="1">
    <location>
        <begin position="23"/>
        <end position="522"/>
    </location>
</feature>
<accession>A0A6M5YHD6</accession>